<dbReference type="RefSeq" id="WP_119112862.1">
    <property type="nucleotide sequence ID" value="NZ_CBCSEO010000031.1"/>
</dbReference>
<dbReference type="Proteomes" id="UP000265816">
    <property type="component" value="Unassembled WGS sequence"/>
</dbReference>
<protein>
    <submittedName>
        <fullName evidence="1">Uncharacterized protein</fullName>
    </submittedName>
</protein>
<sequence>MLVHNKGKYVRHAEEVMLVPGANQVESSDFERFSSHPLMKKLIDDGEIILQKRLKDMKPDDAIDLVKDTFSLAVLEEMKTVEKRKAVLEAIDSQAVVIQGKADESEE</sequence>
<gene>
    <name evidence="1" type="ORF">D1970_10695</name>
</gene>
<dbReference type="AlphaFoldDB" id="A0A398B5D0"/>
<organism evidence="1 2">
    <name type="scientific">Mesobacillus zeae</name>
    <dbReference type="NCBI Taxonomy" id="1917180"/>
    <lineage>
        <taxon>Bacteria</taxon>
        <taxon>Bacillati</taxon>
        <taxon>Bacillota</taxon>
        <taxon>Bacilli</taxon>
        <taxon>Bacillales</taxon>
        <taxon>Bacillaceae</taxon>
        <taxon>Mesobacillus</taxon>
    </lineage>
</organism>
<keyword evidence="2" id="KW-1185">Reference proteome</keyword>
<dbReference type="EMBL" id="QWVT01000017">
    <property type="protein sequence ID" value="RID85027.1"/>
    <property type="molecule type" value="Genomic_DNA"/>
</dbReference>
<evidence type="ECO:0000313" key="1">
    <source>
        <dbReference type="EMBL" id="RID85027.1"/>
    </source>
</evidence>
<evidence type="ECO:0000313" key="2">
    <source>
        <dbReference type="Proteomes" id="UP000265816"/>
    </source>
</evidence>
<proteinExistence type="predicted"/>
<dbReference type="OrthoDB" id="2928951at2"/>
<name>A0A398B5D0_9BACI</name>
<accession>A0A398B5D0</accession>
<reference evidence="1 2" key="1">
    <citation type="submission" date="2018-08" db="EMBL/GenBank/DDBJ databases">
        <title>Bacillus jemisoniae sp. nov., Bacillus chryseoplanitiae sp. nov., Bacillus resnikiae sp. nov., and Bacillus frankliniae sp. nov., isolated from Viking spacecraft and associated surfaces.</title>
        <authorList>
            <person name="Seuylemezian A."/>
            <person name="Vaishampayan P."/>
        </authorList>
    </citation>
    <scope>NUCLEOTIDE SEQUENCE [LARGE SCALE GENOMIC DNA]</scope>
    <source>
        <strain evidence="1 2">JJ-247</strain>
    </source>
</reference>
<comment type="caution">
    <text evidence="1">The sequence shown here is derived from an EMBL/GenBank/DDBJ whole genome shotgun (WGS) entry which is preliminary data.</text>
</comment>